<protein>
    <recommendedName>
        <fullName evidence="12">RING-type domain-containing protein</fullName>
    </recommendedName>
</protein>
<feature type="compositionally biased region" description="Low complexity" evidence="8">
    <location>
        <begin position="411"/>
        <end position="426"/>
    </location>
</feature>
<dbReference type="SMART" id="SM00336">
    <property type="entry name" value="BBOX"/>
    <property type="match status" value="2"/>
</dbReference>
<dbReference type="InterPro" id="IPR047153">
    <property type="entry name" value="TRIM45/56/19-like"/>
</dbReference>
<keyword evidence="3 5" id="KW-0863">Zinc-finger</keyword>
<dbReference type="SUPFAM" id="SSF101898">
    <property type="entry name" value="NHL repeat"/>
    <property type="match status" value="1"/>
</dbReference>
<dbReference type="SUPFAM" id="SSF57845">
    <property type="entry name" value="B-box zinc-binding domain"/>
    <property type="match status" value="1"/>
</dbReference>
<dbReference type="CDD" id="cd19798">
    <property type="entry name" value="Bbox2_BRAT-like"/>
    <property type="match status" value="1"/>
</dbReference>
<dbReference type="Pfam" id="PF01436">
    <property type="entry name" value="NHL"/>
    <property type="match status" value="1"/>
</dbReference>
<dbReference type="PROSITE" id="PS50089">
    <property type="entry name" value="ZF_RING_2"/>
    <property type="match status" value="1"/>
</dbReference>
<gene>
    <name evidence="11" type="ORF">g.16113</name>
</gene>
<organism evidence="11">
    <name type="scientific">Cuerna arida</name>
    <dbReference type="NCBI Taxonomy" id="1464854"/>
    <lineage>
        <taxon>Eukaryota</taxon>
        <taxon>Metazoa</taxon>
        <taxon>Ecdysozoa</taxon>
        <taxon>Arthropoda</taxon>
        <taxon>Hexapoda</taxon>
        <taxon>Insecta</taxon>
        <taxon>Pterygota</taxon>
        <taxon>Neoptera</taxon>
        <taxon>Paraneoptera</taxon>
        <taxon>Hemiptera</taxon>
        <taxon>Auchenorrhyncha</taxon>
        <taxon>Membracoidea</taxon>
        <taxon>Cicadellidae</taxon>
        <taxon>Cicadellinae</taxon>
        <taxon>Proconiini</taxon>
        <taxon>Cuerna</taxon>
    </lineage>
</organism>
<name>A0A1B6EIZ7_9HEMI</name>
<keyword evidence="2" id="KW-0677">Repeat</keyword>
<dbReference type="GO" id="GO:0061630">
    <property type="term" value="F:ubiquitin protein ligase activity"/>
    <property type="evidence" value="ECO:0007669"/>
    <property type="project" value="TreeGrafter"/>
</dbReference>
<feature type="domain" description="RING-type" evidence="9">
    <location>
        <begin position="37"/>
        <end position="81"/>
    </location>
</feature>
<evidence type="ECO:0000256" key="7">
    <source>
        <dbReference type="SAM" id="Coils"/>
    </source>
</evidence>
<evidence type="ECO:0000313" key="11">
    <source>
        <dbReference type="EMBL" id="JAS37899.1"/>
    </source>
</evidence>
<dbReference type="PANTHER" id="PTHR25462">
    <property type="entry name" value="BONUS, ISOFORM C-RELATED"/>
    <property type="match status" value="1"/>
</dbReference>
<dbReference type="CDD" id="cd20482">
    <property type="entry name" value="CC_brat-like"/>
    <property type="match status" value="1"/>
</dbReference>
<keyword evidence="7" id="KW-0175">Coiled coil</keyword>
<keyword evidence="1" id="KW-0479">Metal-binding</keyword>
<evidence type="ECO:0000256" key="8">
    <source>
        <dbReference type="SAM" id="MobiDB-lite"/>
    </source>
</evidence>
<dbReference type="SUPFAM" id="SSF57850">
    <property type="entry name" value="RING/U-box"/>
    <property type="match status" value="1"/>
</dbReference>
<evidence type="ECO:0000256" key="4">
    <source>
        <dbReference type="ARBA" id="ARBA00022833"/>
    </source>
</evidence>
<evidence type="ECO:0000256" key="5">
    <source>
        <dbReference type="PROSITE-ProRule" id="PRU00024"/>
    </source>
</evidence>
<dbReference type="PROSITE" id="PS00518">
    <property type="entry name" value="ZF_RING_1"/>
    <property type="match status" value="1"/>
</dbReference>
<dbReference type="PANTHER" id="PTHR25462:SF296">
    <property type="entry name" value="MEIOTIC P26, ISOFORM F"/>
    <property type="match status" value="1"/>
</dbReference>
<dbReference type="InterPro" id="IPR001841">
    <property type="entry name" value="Znf_RING"/>
</dbReference>
<feature type="repeat" description="NHL" evidence="6">
    <location>
        <begin position="658"/>
        <end position="704"/>
    </location>
</feature>
<dbReference type="GO" id="GO:0005654">
    <property type="term" value="C:nucleoplasm"/>
    <property type="evidence" value="ECO:0007669"/>
    <property type="project" value="TreeGrafter"/>
</dbReference>
<dbReference type="PROSITE" id="PS51125">
    <property type="entry name" value="NHL"/>
    <property type="match status" value="2"/>
</dbReference>
<dbReference type="Gene3D" id="3.30.160.60">
    <property type="entry name" value="Classic Zinc Finger"/>
    <property type="match status" value="1"/>
</dbReference>
<keyword evidence="4" id="KW-0862">Zinc</keyword>
<sequence length="901" mass="99084">MAGNDNEELFPEAFDKCEDGERELEQTGPKSDGEQICSICNNKLLGPRLLSCLHVFCLGCLEKIKRLVENGREMIVCPKCQQETYLGRKGVLGLSCDYISTNIQDMLAIISMAVVCTSCKTKEKAVSRCSDCAHFLCPNCDTAHQYMRCFENHKVVSFEVLKKAKEAVPIHKPVFCEFHITETMKFFCNTCSVTICNECVVVDHCAPDHHYERLSDAYERHKEHLQNLMGESKTKMAYCEDATNSLSNALAELQAQHDNAKGLINETFQSYKALLEKRKDDVLDELKELHSERELKIMEMFHVVEKSVERIEDASKFTQRLLEHGSPAEVLCLRQLVSTQLLNLINNTPKPDVNTTLEFVTDMDKFTAAIQATFGHFRKPESPVGTATTTPQQESPPPPSLSLVTNNVNCPPSSVTSSPVSMPSSYEGELALPPLLPLTSIQEYNLSALASLAEAPSQVSGAPSPTSSFSLSDLLCGDITSSTNAIKNLEALVKLGNVSLNEPGESGVSYPKIILPANPYKNPTTTRLFFDSFFGDLVNGAAGPAPLIGRGSPIDGIPPVLSPVNGASFPRSSPTAILSSANAATNSGMLPPVTYNVNRIGTKSAQAMQVRYKFGTLGPGKGQFNSPHGFCLGTEEDIIVADTNNHRIQVFEKCGSFKFQFGIPGKEEGQLWYPRKVAVMKASGKFVVCDRGNERSRMQIFTKNGHFIKKIAIRTAEWWNKPACNDPTNCYVRPRYIDIVAGLAVSSQGHIVAVDSVSPTVFVISDNGDLLSWFDCSDHMREPSDLAINGKEYFVCDFKGHCVVVFNENGSFLRRIGCENLTNFPNGIDISDAGDVLVGDSHGNRFHVAVFNRNGEAICEFECPYVKVSRCCGLKITSEGFIVTLAKNNHHVLVLNTLYIV</sequence>
<dbReference type="InterPro" id="IPR000315">
    <property type="entry name" value="Znf_B-box"/>
</dbReference>
<dbReference type="GO" id="GO:0008270">
    <property type="term" value="F:zinc ion binding"/>
    <property type="evidence" value="ECO:0007669"/>
    <property type="project" value="UniProtKB-KW"/>
</dbReference>
<feature type="region of interest" description="Disordered" evidence="8">
    <location>
        <begin position="377"/>
        <end position="426"/>
    </location>
</feature>
<dbReference type="Gene3D" id="3.30.40.10">
    <property type="entry name" value="Zinc/RING finger domain, C3HC4 (zinc finger)"/>
    <property type="match status" value="1"/>
</dbReference>
<evidence type="ECO:0008006" key="12">
    <source>
        <dbReference type="Google" id="ProtNLM"/>
    </source>
</evidence>
<dbReference type="InterPro" id="IPR003649">
    <property type="entry name" value="Bbox_C"/>
</dbReference>
<evidence type="ECO:0000256" key="3">
    <source>
        <dbReference type="ARBA" id="ARBA00022771"/>
    </source>
</evidence>
<dbReference type="CDD" id="cd14959">
    <property type="entry name" value="NHL_brat_like"/>
    <property type="match status" value="1"/>
</dbReference>
<dbReference type="InterPro" id="IPR017907">
    <property type="entry name" value="Znf_RING_CS"/>
</dbReference>
<dbReference type="SMART" id="SM00184">
    <property type="entry name" value="RING"/>
    <property type="match status" value="1"/>
</dbReference>
<dbReference type="AlphaFoldDB" id="A0A1B6EIZ7"/>
<dbReference type="Gene3D" id="2.120.10.30">
    <property type="entry name" value="TolB, C-terminal domain"/>
    <property type="match status" value="1"/>
</dbReference>
<accession>A0A1B6EIZ7</accession>
<dbReference type="CDD" id="cd19813">
    <property type="entry name" value="Bbox1_BRAT-like"/>
    <property type="match status" value="1"/>
</dbReference>
<dbReference type="InterPro" id="IPR011042">
    <property type="entry name" value="6-blade_b-propeller_TolB-like"/>
</dbReference>
<dbReference type="InterPro" id="IPR013083">
    <property type="entry name" value="Znf_RING/FYVE/PHD"/>
</dbReference>
<dbReference type="Pfam" id="PF00097">
    <property type="entry name" value="zf-C3HC4"/>
    <property type="match status" value="1"/>
</dbReference>
<reference evidence="11" key="1">
    <citation type="submission" date="2015-11" db="EMBL/GenBank/DDBJ databases">
        <title>De novo transcriptome assembly of four potential Pierce s Disease insect vectors from Arizona vineyards.</title>
        <authorList>
            <person name="Tassone E.E."/>
        </authorList>
    </citation>
    <scope>NUCLEOTIDE SEQUENCE</scope>
</reference>
<proteinExistence type="predicted"/>
<dbReference type="InterPro" id="IPR018957">
    <property type="entry name" value="Znf_C3HC4_RING-type"/>
</dbReference>
<evidence type="ECO:0000256" key="6">
    <source>
        <dbReference type="PROSITE-ProRule" id="PRU00504"/>
    </source>
</evidence>
<feature type="domain" description="B box-type" evidence="10">
    <location>
        <begin position="171"/>
        <end position="214"/>
    </location>
</feature>
<evidence type="ECO:0000256" key="2">
    <source>
        <dbReference type="ARBA" id="ARBA00022737"/>
    </source>
</evidence>
<feature type="repeat" description="NHL" evidence="6">
    <location>
        <begin position="613"/>
        <end position="654"/>
    </location>
</feature>
<dbReference type="PROSITE" id="PS50119">
    <property type="entry name" value="ZF_BBOX"/>
    <property type="match status" value="2"/>
</dbReference>
<dbReference type="SMART" id="SM00502">
    <property type="entry name" value="BBC"/>
    <property type="match status" value="1"/>
</dbReference>
<dbReference type="EMBL" id="GECZ01031870">
    <property type="protein sequence ID" value="JAS37899.1"/>
    <property type="molecule type" value="Transcribed_RNA"/>
</dbReference>
<evidence type="ECO:0000256" key="1">
    <source>
        <dbReference type="ARBA" id="ARBA00022723"/>
    </source>
</evidence>
<dbReference type="InterPro" id="IPR001258">
    <property type="entry name" value="NHL_repeat"/>
</dbReference>
<feature type="domain" description="B box-type" evidence="10">
    <location>
        <begin position="111"/>
        <end position="158"/>
    </location>
</feature>
<evidence type="ECO:0000259" key="9">
    <source>
        <dbReference type="PROSITE" id="PS50089"/>
    </source>
</evidence>
<feature type="coiled-coil region" evidence="7">
    <location>
        <begin position="211"/>
        <end position="292"/>
    </location>
</feature>
<evidence type="ECO:0000259" key="10">
    <source>
        <dbReference type="PROSITE" id="PS50119"/>
    </source>
</evidence>